<comment type="caution">
    <text evidence="1">The sequence shown here is derived from an EMBL/GenBank/DDBJ whole genome shotgun (WGS) entry which is preliminary data.</text>
</comment>
<gene>
    <name evidence="1" type="ORF">E0H26_09310</name>
</gene>
<keyword evidence="2" id="KW-1185">Reference proteome</keyword>
<sequence>MTAARFGFRFDPSWRPVLALLGVRPSTAWVLVDANDLAVRFGPWRLRTTRDNVAGVETTGPYRWWRAIGTRVSASDVGITFGTSTAGGLCVRFVRPVPALLPGGWPRHPGLTVTVADPDALARALTVPPRDGADRL</sequence>
<name>A0A4R0GPR6_9ACTN</name>
<evidence type="ECO:0000313" key="2">
    <source>
        <dbReference type="Proteomes" id="UP000292274"/>
    </source>
</evidence>
<reference evidence="1 2" key="1">
    <citation type="submission" date="2019-02" db="EMBL/GenBank/DDBJ databases">
        <title>Jishengella sp. nov., isolated from a root of Zingiber montanum.</title>
        <authorList>
            <person name="Kuncharoen N."/>
            <person name="Kudo T."/>
            <person name="Masahiro Y."/>
            <person name="Ohkuma M."/>
            <person name="Tanasupawat S."/>
        </authorList>
    </citation>
    <scope>NUCLEOTIDE SEQUENCE [LARGE SCALE GENOMIC DNA]</scope>
    <source>
        <strain evidence="1 2">PLAI 1-1</strain>
    </source>
</reference>
<dbReference type="AlphaFoldDB" id="A0A4R0GPR6"/>
<dbReference type="OrthoDB" id="191189at2"/>
<accession>A0A4R0GPR6</accession>
<organism evidence="1 2">
    <name type="scientific">Micromonospora zingiberis</name>
    <dbReference type="NCBI Taxonomy" id="2053011"/>
    <lineage>
        <taxon>Bacteria</taxon>
        <taxon>Bacillati</taxon>
        <taxon>Actinomycetota</taxon>
        <taxon>Actinomycetes</taxon>
        <taxon>Micromonosporales</taxon>
        <taxon>Micromonosporaceae</taxon>
        <taxon>Micromonospora</taxon>
    </lineage>
</organism>
<evidence type="ECO:0000313" key="1">
    <source>
        <dbReference type="EMBL" id="TCB98553.1"/>
    </source>
</evidence>
<protein>
    <submittedName>
        <fullName evidence="1">Uncharacterized protein</fullName>
    </submittedName>
</protein>
<dbReference type="RefSeq" id="WP_131303137.1">
    <property type="nucleotide sequence ID" value="NZ_SJJR01000004.1"/>
</dbReference>
<proteinExistence type="predicted"/>
<dbReference type="Proteomes" id="UP000292274">
    <property type="component" value="Unassembled WGS sequence"/>
</dbReference>
<dbReference type="EMBL" id="SJJR01000004">
    <property type="protein sequence ID" value="TCB98553.1"/>
    <property type="molecule type" value="Genomic_DNA"/>
</dbReference>